<dbReference type="InterPro" id="IPR037455">
    <property type="entry name" value="LucA/IucC-like"/>
</dbReference>
<feature type="domain" description="Aerobactin siderophore biosynthesis IucA/IucC-like C-terminal" evidence="5">
    <location>
        <begin position="439"/>
        <end position="596"/>
    </location>
</feature>
<dbReference type="Gene3D" id="1.10.510.40">
    <property type="match status" value="1"/>
</dbReference>
<protein>
    <submittedName>
        <fullName evidence="6">IucA/IucC family siderophore biosynthesis protein</fullName>
    </submittedName>
</protein>
<evidence type="ECO:0000313" key="7">
    <source>
        <dbReference type="Proteomes" id="UP001063368"/>
    </source>
</evidence>
<comment type="pathway">
    <text evidence="1">Siderophore biosynthesis.</text>
</comment>
<name>A0ABY6FTC4_9MICC</name>
<dbReference type="Proteomes" id="UP001063368">
    <property type="component" value="Chromosome"/>
</dbReference>
<evidence type="ECO:0000259" key="4">
    <source>
        <dbReference type="Pfam" id="PF04183"/>
    </source>
</evidence>
<organism evidence="6 7">
    <name type="scientific">Arthrobacter koreensis</name>
    <dbReference type="NCBI Taxonomy" id="199136"/>
    <lineage>
        <taxon>Bacteria</taxon>
        <taxon>Bacillati</taxon>
        <taxon>Actinomycetota</taxon>
        <taxon>Actinomycetes</taxon>
        <taxon>Micrococcales</taxon>
        <taxon>Micrococcaceae</taxon>
        <taxon>Arthrobacter</taxon>
    </lineage>
</organism>
<evidence type="ECO:0000259" key="5">
    <source>
        <dbReference type="Pfam" id="PF06276"/>
    </source>
</evidence>
<dbReference type="EMBL" id="CP106856">
    <property type="protein sequence ID" value="UYB36468.1"/>
    <property type="molecule type" value="Genomic_DNA"/>
</dbReference>
<sequence length="619" mass="68178">MSIAVEPGTSNRDLTPNRNTGPHRSTGHLTPERWAAANRHVVCKALAEFSHEQILQPQAAGPDSFRLVSDDGAATYTFEAQLRELDHWSIRPASILRSVNGSGTPLDALVFITEFTGTLGISEAMLPVYLEEISSTLASHAYKHSGSFHSSEILAAGVTGGADPAADFQAIEASMTEGHPCFVANNGRLGFGLQDYLSYAPETGSGVRLHWIAVRKDRARFTAVSGLDYSAFLATELDPGVQSGFNAALQVRDLDPGDYLLMPVHPWQWENKLSVTFAAEVAQQHIVHLGPSEDVYQAQQSIRTFFNRSTPGRCYVKTALSVVNMGFMRGLSAEYMVATPAINEWLDGLVRADPELAGTGFEILRETAAMGYTNRYYDAAAPKGSPYRKMLAALWRESPMDRLGSGEQLATMASLLHRDPAGSPFVSALIQRSGLPARAWLQQYLRAYLVPVLHCFYAYRLAFMPHGENLILVLKDGVPVRALMKDIGEEIIVMADKVDLPEEVSRVRVDVPVEEQVLSIFTDVVDCFFRFLAAVLHEDGQLPQEEFWDSVAGVIRDYQAEHPEFAEDFAKHDLFAADFARSCLNRLQLRNNQQMLDISDPSGGLQFSGRLVNPLASGR</sequence>
<feature type="region of interest" description="Disordered" evidence="3">
    <location>
        <begin position="1"/>
        <end position="31"/>
    </location>
</feature>
<dbReference type="Pfam" id="PF04183">
    <property type="entry name" value="IucA_IucC"/>
    <property type="match status" value="1"/>
</dbReference>
<comment type="similarity">
    <text evidence="2">Belongs to the IucA/IucC family.</text>
</comment>
<evidence type="ECO:0000256" key="3">
    <source>
        <dbReference type="SAM" id="MobiDB-lite"/>
    </source>
</evidence>
<dbReference type="InterPro" id="IPR022770">
    <property type="entry name" value="IucA/IucC-like_C"/>
</dbReference>
<dbReference type="Pfam" id="PF06276">
    <property type="entry name" value="FhuF"/>
    <property type="match status" value="1"/>
</dbReference>
<dbReference type="PANTHER" id="PTHR34384:SF6">
    <property type="entry name" value="STAPHYLOFERRIN B SYNTHASE"/>
    <property type="match status" value="1"/>
</dbReference>
<proteinExistence type="inferred from homology"/>
<gene>
    <name evidence="6" type="ORF">N9A08_01915</name>
</gene>
<dbReference type="PANTHER" id="PTHR34384">
    <property type="entry name" value="L-2,3-DIAMINOPROPANOATE--CITRATE LIGASE"/>
    <property type="match status" value="1"/>
</dbReference>
<evidence type="ECO:0000256" key="1">
    <source>
        <dbReference type="ARBA" id="ARBA00004924"/>
    </source>
</evidence>
<accession>A0ABY6FTC4</accession>
<dbReference type="RefSeq" id="WP_263128160.1">
    <property type="nucleotide sequence ID" value="NZ_CP106856.1"/>
</dbReference>
<dbReference type="Gene3D" id="3.30.310.280">
    <property type="match status" value="1"/>
</dbReference>
<keyword evidence="7" id="KW-1185">Reference proteome</keyword>
<evidence type="ECO:0000256" key="2">
    <source>
        <dbReference type="ARBA" id="ARBA00007832"/>
    </source>
</evidence>
<evidence type="ECO:0000313" key="6">
    <source>
        <dbReference type="EMBL" id="UYB36468.1"/>
    </source>
</evidence>
<feature type="compositionally biased region" description="Polar residues" evidence="3">
    <location>
        <begin position="8"/>
        <end position="23"/>
    </location>
</feature>
<feature type="domain" description="Aerobactin siderophore biosynthesis IucA/IucC N-terminal" evidence="4">
    <location>
        <begin position="167"/>
        <end position="417"/>
    </location>
</feature>
<reference evidence="6" key="1">
    <citation type="submission" date="2022-09" db="EMBL/GenBank/DDBJ databases">
        <authorList>
            <person name="Li D."/>
            <person name="Cheng J."/>
            <person name="Li Y."/>
        </authorList>
    </citation>
    <scope>NUCLEOTIDE SEQUENCE</scope>
    <source>
        <strain evidence="6">DL</strain>
    </source>
</reference>
<dbReference type="Gene3D" id="6.10.250.3370">
    <property type="match status" value="1"/>
</dbReference>
<dbReference type="InterPro" id="IPR007310">
    <property type="entry name" value="Aerobactin_biosyn_IucA/IucC_N"/>
</dbReference>